<reference evidence="1 2" key="1">
    <citation type="submission" date="2015-07" db="EMBL/GenBank/DDBJ databases">
        <title>Comparative genomics of the Sigatoka disease complex on banana suggests a link between parallel evolutionary changes in Pseudocercospora fijiensis and Pseudocercospora eumusae and increased virulence on the banana host.</title>
        <authorList>
            <person name="Chang T.-C."/>
            <person name="Salvucci A."/>
            <person name="Crous P.W."/>
            <person name="Stergiopoulos I."/>
        </authorList>
    </citation>
    <scope>NUCLEOTIDE SEQUENCE [LARGE SCALE GENOMIC DNA]</scope>
    <source>
        <strain evidence="1 2">CBS 114824</strain>
    </source>
</reference>
<organism evidence="1 2">
    <name type="scientific">Pseudocercospora eumusae</name>
    <dbReference type="NCBI Taxonomy" id="321146"/>
    <lineage>
        <taxon>Eukaryota</taxon>
        <taxon>Fungi</taxon>
        <taxon>Dikarya</taxon>
        <taxon>Ascomycota</taxon>
        <taxon>Pezizomycotina</taxon>
        <taxon>Dothideomycetes</taxon>
        <taxon>Dothideomycetidae</taxon>
        <taxon>Mycosphaerellales</taxon>
        <taxon>Mycosphaerellaceae</taxon>
        <taxon>Pseudocercospora</taxon>
    </lineage>
</organism>
<sequence length="73" mass="8190">MINALKISQTRLKDKIDLLAEAVQMLLTQSNEKVELKKRLGDKESELEHSRGTMVHISILAIRYRGLADSAAV</sequence>
<evidence type="ECO:0000313" key="2">
    <source>
        <dbReference type="Proteomes" id="UP000070133"/>
    </source>
</evidence>
<gene>
    <name evidence="1" type="ORF">AC578_5679</name>
</gene>
<dbReference type="EMBL" id="LFZN01000158">
    <property type="protein sequence ID" value="KXS96938.1"/>
    <property type="molecule type" value="Genomic_DNA"/>
</dbReference>
<protein>
    <submittedName>
        <fullName evidence="1">Uncharacterized protein</fullName>
    </submittedName>
</protein>
<comment type="caution">
    <text evidence="1">The sequence shown here is derived from an EMBL/GenBank/DDBJ whole genome shotgun (WGS) entry which is preliminary data.</text>
</comment>
<accession>A0A139H3J1</accession>
<evidence type="ECO:0000313" key="1">
    <source>
        <dbReference type="EMBL" id="KXS96938.1"/>
    </source>
</evidence>
<dbReference type="AlphaFoldDB" id="A0A139H3J1"/>
<dbReference type="Proteomes" id="UP000070133">
    <property type="component" value="Unassembled WGS sequence"/>
</dbReference>
<proteinExistence type="predicted"/>
<keyword evidence="2" id="KW-1185">Reference proteome</keyword>
<name>A0A139H3J1_9PEZI</name>